<dbReference type="InterPro" id="IPR016181">
    <property type="entry name" value="Acyl_CoA_acyltransferase"/>
</dbReference>
<accession>A0A5F1ZUF3</accession>
<keyword evidence="1 4" id="KW-0808">Transferase</keyword>
<sequence>MQNAPTILTRIATRSDLEELAELFDLYRRFYRFPSDVHAAKRFLEDRLLHKDSILLVAEGSGGLLGFAQLYPTFSSLSIQKDYILNDLYVRESERRSGIARKLLGEAASFVVKCGGKGMGLETHPDNRAARILYEHFGFKLSESFLHYYWTAPKEA</sequence>
<dbReference type="Gene3D" id="3.40.630.30">
    <property type="match status" value="1"/>
</dbReference>
<reference evidence="5" key="1">
    <citation type="submission" date="2018-10" db="EMBL/GenBank/DDBJ databases">
        <authorList>
            <person name="Vincent A.T."/>
            <person name="Schiettekatte O."/>
            <person name="Bourhy P."/>
            <person name="Veyrier F.J."/>
            <person name="Picardeau M."/>
        </authorList>
    </citation>
    <scope>NUCLEOTIDE SEQUENCE</scope>
    <source>
        <strain evidence="5">201702690</strain>
    </source>
</reference>
<dbReference type="InterPro" id="IPR000182">
    <property type="entry name" value="GNAT_dom"/>
</dbReference>
<dbReference type="EMBL" id="RQER01000006">
    <property type="protein sequence ID" value="TGK01460.1"/>
    <property type="molecule type" value="Genomic_DNA"/>
</dbReference>
<comment type="caution">
    <text evidence="4">The sequence shown here is derived from an EMBL/GenBank/DDBJ whole genome shotgun (WGS) entry which is preliminary data.</text>
</comment>
<dbReference type="AlphaFoldDB" id="A0A5F1ZUF3"/>
<dbReference type="Proteomes" id="UP000297273">
    <property type="component" value="Unassembled WGS sequence"/>
</dbReference>
<evidence type="ECO:0000313" key="6">
    <source>
        <dbReference type="Proteomes" id="UP000297273"/>
    </source>
</evidence>
<evidence type="ECO:0000313" key="4">
    <source>
        <dbReference type="EMBL" id="TGK01460.1"/>
    </source>
</evidence>
<dbReference type="Pfam" id="PF00583">
    <property type="entry name" value="Acetyltransf_1"/>
    <property type="match status" value="1"/>
</dbReference>
<keyword evidence="2" id="KW-0012">Acyltransferase</keyword>
<name>A0A5F1ZUF3_9LEPT</name>
<dbReference type="GO" id="GO:0016747">
    <property type="term" value="F:acyltransferase activity, transferring groups other than amino-acyl groups"/>
    <property type="evidence" value="ECO:0007669"/>
    <property type="project" value="InterPro"/>
</dbReference>
<feature type="domain" description="N-acetyltransferase" evidence="3">
    <location>
        <begin position="7"/>
        <end position="156"/>
    </location>
</feature>
<evidence type="ECO:0000256" key="2">
    <source>
        <dbReference type="ARBA" id="ARBA00023315"/>
    </source>
</evidence>
<evidence type="ECO:0000313" key="5">
    <source>
        <dbReference type="EMBL" id="TGL42090.1"/>
    </source>
</evidence>
<gene>
    <name evidence="4" type="ORF">EHO57_11085</name>
    <name evidence="5" type="ORF">EHQ53_07785</name>
</gene>
<dbReference type="Proteomes" id="UP000297946">
    <property type="component" value="Unassembled WGS sequence"/>
</dbReference>
<dbReference type="PROSITE" id="PS51186">
    <property type="entry name" value="GNAT"/>
    <property type="match status" value="1"/>
</dbReference>
<evidence type="ECO:0000313" key="7">
    <source>
        <dbReference type="Proteomes" id="UP000297946"/>
    </source>
</evidence>
<dbReference type="EMBL" id="RQGC01000004">
    <property type="protein sequence ID" value="TGL42090.1"/>
    <property type="molecule type" value="Genomic_DNA"/>
</dbReference>
<keyword evidence="6" id="KW-1185">Reference proteome</keyword>
<evidence type="ECO:0000256" key="1">
    <source>
        <dbReference type="ARBA" id="ARBA00022679"/>
    </source>
</evidence>
<protein>
    <submittedName>
        <fullName evidence="4">GNAT family N-acetyltransferase</fullName>
    </submittedName>
</protein>
<dbReference type="SUPFAM" id="SSF55729">
    <property type="entry name" value="Acyl-CoA N-acyltransferases (Nat)"/>
    <property type="match status" value="1"/>
</dbReference>
<dbReference type="OrthoDB" id="9792929at2"/>
<proteinExistence type="predicted"/>
<organism evidence="4 7">
    <name type="scientific">Leptospira langatensis</name>
    <dbReference type="NCBI Taxonomy" id="2484983"/>
    <lineage>
        <taxon>Bacteria</taxon>
        <taxon>Pseudomonadati</taxon>
        <taxon>Spirochaetota</taxon>
        <taxon>Spirochaetia</taxon>
        <taxon>Leptospirales</taxon>
        <taxon>Leptospiraceae</taxon>
        <taxon>Leptospira</taxon>
    </lineage>
</organism>
<dbReference type="InterPro" id="IPR050832">
    <property type="entry name" value="Bact_Acetyltransf"/>
</dbReference>
<dbReference type="RefSeq" id="WP_135644770.1">
    <property type="nucleotide sequence ID" value="NZ_RQER01000006.1"/>
</dbReference>
<dbReference type="PANTHER" id="PTHR43877">
    <property type="entry name" value="AMINOALKYLPHOSPHONATE N-ACETYLTRANSFERASE-RELATED-RELATED"/>
    <property type="match status" value="1"/>
</dbReference>
<dbReference type="CDD" id="cd04301">
    <property type="entry name" value="NAT_SF"/>
    <property type="match status" value="1"/>
</dbReference>
<evidence type="ECO:0000259" key="3">
    <source>
        <dbReference type="PROSITE" id="PS51186"/>
    </source>
</evidence>
<reference evidence="6 7" key="2">
    <citation type="journal article" date="2019" name="PLoS Negl. Trop. Dis.">
        <title>Revisiting the worldwide diversity of Leptospira species in the environment.</title>
        <authorList>
            <person name="Vincent A.T."/>
            <person name="Schiettekatte O."/>
            <person name="Bourhy P."/>
            <person name="Veyrier F.J."/>
            <person name="Picardeau M."/>
        </authorList>
    </citation>
    <scope>NUCLEOTIDE SEQUENCE [LARGE SCALE GENOMIC DNA]</scope>
    <source>
        <strain evidence="6">201702690</strain>
        <strain evidence="4 7">SSW18</strain>
    </source>
</reference>
<dbReference type="PANTHER" id="PTHR43877:SF2">
    <property type="entry name" value="AMINOALKYLPHOSPHONATE N-ACETYLTRANSFERASE-RELATED"/>
    <property type="match status" value="1"/>
</dbReference>